<feature type="non-terminal residue" evidence="1">
    <location>
        <position position="107"/>
    </location>
</feature>
<dbReference type="EMBL" id="OX596096">
    <property type="protein sequence ID" value="CAM9545144.1"/>
    <property type="molecule type" value="Genomic_DNA"/>
</dbReference>
<accession>A0AC59YBB5</accession>
<feature type="non-terminal residue" evidence="1">
    <location>
        <position position="1"/>
    </location>
</feature>
<sequence length="107" mass="11505">QTKRTRPVAGTPRPSDTRSARPTLPARPGPALGQPLTGRHGDPEPRSPPRRASAGPRRARRPHHDGPAARAAEAGTRGRAKGRESRRGPPLPRRLNGQQRAPPALPR</sequence>
<proteinExistence type="predicted"/>
<gene>
    <name evidence="1" type="ORF">MRATA1EN22A_LOCUS4026</name>
</gene>
<name>A0AC59YBB5_RANTA</name>
<evidence type="ECO:0000313" key="1">
    <source>
        <dbReference type="EMBL" id="CAM9545144.1"/>
    </source>
</evidence>
<reference evidence="1" key="1">
    <citation type="submission" date="2023-05" db="EMBL/GenBank/DDBJ databases">
        <authorList>
            <consortium name="ELIXIR-Norway"/>
        </authorList>
    </citation>
    <scope>NUCLEOTIDE SEQUENCE</scope>
</reference>
<evidence type="ECO:0000313" key="2">
    <source>
        <dbReference type="Proteomes" id="UP001162501"/>
    </source>
</evidence>
<organism evidence="1 2">
    <name type="scientific">Rangifer tarandus platyrhynchus</name>
    <name type="common">Svalbard reindeer</name>
    <dbReference type="NCBI Taxonomy" id="3082113"/>
    <lineage>
        <taxon>Eukaryota</taxon>
        <taxon>Metazoa</taxon>
        <taxon>Chordata</taxon>
        <taxon>Craniata</taxon>
        <taxon>Vertebrata</taxon>
        <taxon>Euteleostomi</taxon>
        <taxon>Mammalia</taxon>
        <taxon>Eutheria</taxon>
        <taxon>Laurasiatheria</taxon>
        <taxon>Artiodactyla</taxon>
        <taxon>Ruminantia</taxon>
        <taxon>Pecora</taxon>
        <taxon>Cervidae</taxon>
        <taxon>Odocoileinae</taxon>
        <taxon>Rangifer</taxon>
    </lineage>
</organism>
<dbReference type="Proteomes" id="UP001162501">
    <property type="component" value="Chromosome 12"/>
</dbReference>
<protein>
    <submittedName>
        <fullName evidence="1">Uncharacterized protein</fullName>
    </submittedName>
</protein>
<reference evidence="1" key="2">
    <citation type="submission" date="2025-03" db="EMBL/GenBank/DDBJ databases">
        <authorList>
            <consortium name="ELIXIR-Norway"/>
            <consortium name="Elixir Norway"/>
        </authorList>
    </citation>
    <scope>NUCLEOTIDE SEQUENCE</scope>
</reference>